<dbReference type="SMART" id="SM00089">
    <property type="entry name" value="PKD"/>
    <property type="match status" value="3"/>
</dbReference>
<evidence type="ECO:0000256" key="1">
    <source>
        <dbReference type="SAM" id="MobiDB-lite"/>
    </source>
</evidence>
<dbReference type="InterPro" id="IPR013783">
    <property type="entry name" value="Ig-like_fold"/>
</dbReference>
<dbReference type="PROSITE" id="PS50093">
    <property type="entry name" value="PKD"/>
    <property type="match status" value="2"/>
</dbReference>
<dbReference type="SUPFAM" id="SSF49299">
    <property type="entry name" value="PKD domain"/>
    <property type="match status" value="3"/>
</dbReference>
<sequence>MTRRGHSRPRSQSGYTLIELLLVIALSGVIFVPLMAWTGLAIQQQPVIQDGILRTASAGLLGAYFPKDVAVAGKATVFGNGTPPSWANDCGPSAIPAAQNAGSGGELEVAMIAGGTDVFKVVYSAAPAADDPLQQSLWRRTCNAATNQLIDAIQVYPDIQPGSTVSTCTSDLGDEPCRQMEISVIPRSTNRTVTVRATRRVDEGALPTDLSGIAIPTAVIQITSQRGVPLVVGLSAARSSVGVGRTAQYQWEFNGPSAVSVTSSTAETTSATFPQAGFYSVILTVTDDLGNTNRTYQQISTTNQAPTAVAAVSPLFGPSGTLFTLNGSGSVDPDGDIAAYDWIVEYPSPDGVALGTQITTTGSVTSVTPPAGVFGTASVTLIVTDSQGAQDSTYASFQITNPAGPTTTVGPGGSTTTTVNPSDPSALSVSFTNDAGAVATGQSFNASATTGIGAGNTASYLWEFGDGSQGSGVAPSHDYPNDGQYNVRVTVITSDARTATSARVINVGGAAPAPAPSVADGVRLVWGAVPGARRYLADFEWRTDTDCFEQLVNQQVAVSPVPSKAIPANPCSRFATSRARVGTDANGTVSWSEWIAIPLVGP</sequence>
<proteinExistence type="predicted"/>
<keyword evidence="2" id="KW-0812">Transmembrane</keyword>
<feature type="domain" description="PKD" evidence="3">
    <location>
        <begin position="450"/>
        <end position="507"/>
    </location>
</feature>
<gene>
    <name evidence="4" type="ORF">UFOPK4173_01695</name>
</gene>
<protein>
    <submittedName>
        <fullName evidence="4">Unannotated protein</fullName>
    </submittedName>
</protein>
<dbReference type="NCBIfam" id="TIGR02532">
    <property type="entry name" value="IV_pilin_GFxxxE"/>
    <property type="match status" value="1"/>
</dbReference>
<evidence type="ECO:0000313" key="4">
    <source>
        <dbReference type="EMBL" id="CAB5039548.1"/>
    </source>
</evidence>
<dbReference type="AlphaFoldDB" id="A0A6J7SGH1"/>
<name>A0A6J7SGH1_9ZZZZ</name>
<feature type="domain" description="PKD" evidence="3">
    <location>
        <begin position="232"/>
        <end position="296"/>
    </location>
</feature>
<dbReference type="Pfam" id="PF07963">
    <property type="entry name" value="N_methyl"/>
    <property type="match status" value="1"/>
</dbReference>
<evidence type="ECO:0000256" key="2">
    <source>
        <dbReference type="SAM" id="Phobius"/>
    </source>
</evidence>
<organism evidence="4">
    <name type="scientific">freshwater metagenome</name>
    <dbReference type="NCBI Taxonomy" id="449393"/>
    <lineage>
        <taxon>unclassified sequences</taxon>
        <taxon>metagenomes</taxon>
        <taxon>ecological metagenomes</taxon>
    </lineage>
</organism>
<accession>A0A6J7SGH1</accession>
<dbReference type="InterPro" id="IPR022409">
    <property type="entry name" value="PKD/Chitinase_dom"/>
</dbReference>
<evidence type="ECO:0000259" key="3">
    <source>
        <dbReference type="PROSITE" id="PS50093"/>
    </source>
</evidence>
<dbReference type="CDD" id="cd00146">
    <property type="entry name" value="PKD"/>
    <property type="match status" value="2"/>
</dbReference>
<dbReference type="Pfam" id="PF18911">
    <property type="entry name" value="PKD_4"/>
    <property type="match status" value="2"/>
</dbReference>
<dbReference type="InterPro" id="IPR035986">
    <property type="entry name" value="PKD_dom_sf"/>
</dbReference>
<feature type="transmembrane region" description="Helical" evidence="2">
    <location>
        <begin position="20"/>
        <end position="40"/>
    </location>
</feature>
<dbReference type="EMBL" id="CAFBPW010000250">
    <property type="protein sequence ID" value="CAB5039548.1"/>
    <property type="molecule type" value="Genomic_DNA"/>
</dbReference>
<feature type="compositionally biased region" description="Low complexity" evidence="1">
    <location>
        <begin position="401"/>
        <end position="422"/>
    </location>
</feature>
<dbReference type="Gene3D" id="2.60.40.10">
    <property type="entry name" value="Immunoglobulins"/>
    <property type="match status" value="3"/>
</dbReference>
<keyword evidence="2" id="KW-0472">Membrane</keyword>
<feature type="region of interest" description="Disordered" evidence="1">
    <location>
        <begin position="401"/>
        <end position="426"/>
    </location>
</feature>
<dbReference type="InterPro" id="IPR000601">
    <property type="entry name" value="PKD_dom"/>
</dbReference>
<dbReference type="InterPro" id="IPR012902">
    <property type="entry name" value="N_methyl_site"/>
</dbReference>
<reference evidence="4" key="1">
    <citation type="submission" date="2020-05" db="EMBL/GenBank/DDBJ databases">
        <authorList>
            <person name="Chiriac C."/>
            <person name="Salcher M."/>
            <person name="Ghai R."/>
            <person name="Kavagutti S V."/>
        </authorList>
    </citation>
    <scope>NUCLEOTIDE SEQUENCE</scope>
</reference>
<keyword evidence="2" id="KW-1133">Transmembrane helix</keyword>